<protein>
    <submittedName>
        <fullName evidence="2">Uncharacterized protein</fullName>
    </submittedName>
</protein>
<name>A0ABR4ZL52_9NOCA</name>
<dbReference type="RefSeq" id="WP_043664889.1">
    <property type="nucleotide sequence ID" value="NZ_BDCI01000002.1"/>
</dbReference>
<sequence>MTQQVKVDPAVLQQAAKGIQSTIGELSNMGIGETGNMGRGFALLTLSTMEAGKHTVQKTFEEFTERWSWGVRALVQAGNSIARTLGLAAGRYHEMDEKAEGMLKKMWTHLAGNPHLTDEQITARSWGDTFSDNAFNHIRNADYSMQSFDKANQKIMTNVKVIEAVAPQAIANVSPVSGSLLSGQTPGWDTGASKKAAEIMKQSEGH</sequence>
<reference evidence="2 3" key="1">
    <citation type="journal article" date="2014" name="Int. J. Syst. Evol. Microbiol.">
        <title>Nocardia vulneris sp. nov., isolated from wounds of human patients in North America.</title>
        <authorList>
            <person name="Lasker B.A."/>
            <person name="Bell M."/>
            <person name="Klenk H.P."/>
            <person name="Sproer C."/>
            <person name="Schumann C."/>
            <person name="Schumann P."/>
            <person name="Brown J.M."/>
        </authorList>
    </citation>
    <scope>NUCLEOTIDE SEQUENCE [LARGE SCALE GENOMIC DNA]</scope>
    <source>
        <strain evidence="2 3">W9851</strain>
    </source>
</reference>
<gene>
    <name evidence="2" type="ORF">FG87_04130</name>
</gene>
<dbReference type="InterPro" id="IPR022536">
    <property type="entry name" value="EspC"/>
</dbReference>
<feature type="region of interest" description="Disordered" evidence="1">
    <location>
        <begin position="179"/>
        <end position="206"/>
    </location>
</feature>
<dbReference type="Proteomes" id="UP000031364">
    <property type="component" value="Unassembled WGS sequence"/>
</dbReference>
<dbReference type="Pfam" id="PF10824">
    <property type="entry name" value="T7SS_ESX_EspC"/>
    <property type="match status" value="1"/>
</dbReference>
<feature type="compositionally biased region" description="Basic and acidic residues" evidence="1">
    <location>
        <begin position="195"/>
        <end position="206"/>
    </location>
</feature>
<comment type="caution">
    <text evidence="2">The sequence shown here is derived from an EMBL/GenBank/DDBJ whole genome shotgun (WGS) entry which is preliminary data.</text>
</comment>
<keyword evidence="3" id="KW-1185">Reference proteome</keyword>
<organism evidence="2 3">
    <name type="scientific">Nocardia vulneris</name>
    <dbReference type="NCBI Taxonomy" id="1141657"/>
    <lineage>
        <taxon>Bacteria</taxon>
        <taxon>Bacillati</taxon>
        <taxon>Actinomycetota</taxon>
        <taxon>Actinomycetes</taxon>
        <taxon>Mycobacteriales</taxon>
        <taxon>Nocardiaceae</taxon>
        <taxon>Nocardia</taxon>
    </lineage>
</organism>
<evidence type="ECO:0000313" key="3">
    <source>
        <dbReference type="Proteomes" id="UP000031364"/>
    </source>
</evidence>
<evidence type="ECO:0000256" key="1">
    <source>
        <dbReference type="SAM" id="MobiDB-lite"/>
    </source>
</evidence>
<dbReference type="EMBL" id="JNFP01000004">
    <property type="protein sequence ID" value="KIA66010.1"/>
    <property type="molecule type" value="Genomic_DNA"/>
</dbReference>
<accession>A0ABR4ZL52</accession>
<proteinExistence type="predicted"/>
<evidence type="ECO:0000313" key="2">
    <source>
        <dbReference type="EMBL" id="KIA66010.1"/>
    </source>
</evidence>